<feature type="non-terminal residue" evidence="1">
    <location>
        <position position="1"/>
    </location>
</feature>
<keyword evidence="2" id="KW-1185">Reference proteome</keyword>
<gene>
    <name evidence="1" type="ORF">DHETER_LOCUS4078</name>
</gene>
<name>A0ACA9LHH4_9GLOM</name>
<accession>A0ACA9LHH4</accession>
<proteinExistence type="predicted"/>
<dbReference type="EMBL" id="CAJVPU010003869">
    <property type="protein sequence ID" value="CAG8524455.1"/>
    <property type="molecule type" value="Genomic_DNA"/>
</dbReference>
<protein>
    <submittedName>
        <fullName evidence="1">10398_t:CDS:1</fullName>
    </submittedName>
</protein>
<sequence length="434" mass="51364">EKQNVVNNACEHFKEEIEKWKDQKIYEAQMNVLIAIFNLAIRIGTIVIRPDGIVNIIESIEKTSISVQDALDAGDKVKAFIDENKDLNDIKDKIETIQKIEEDLKNNCDKAKDLNNSVITEQKRIESLDVDELAQILKTEDRKGIKMKAEWKSIENVMMRLLDEAKSFKEYSRIKLQVEMFKKKEQRLKERIKDYESKEDYYNECTLSLIECFINIKCWMLTYLENYRCAYKYWSLSESEVELSVKKTTERHMKDNNKIYQELENTYYKFGRQPQTSKDYAHSIRLTEENYIKKFKSDRFITFEIPLNHSEFLRYERVRIINFGVFLEGIGSENDEISLSISNNNMFNDRYKGKIYHFRSIYGAAQEFRYKVPNKIVTDVSFESEIYFVPTPFSQWTIKLEDCKIGESSLDSSKIDLSGLKSIEIKLDIQFYLI</sequence>
<reference evidence="1" key="1">
    <citation type="submission" date="2021-06" db="EMBL/GenBank/DDBJ databases">
        <authorList>
            <person name="Kallberg Y."/>
            <person name="Tangrot J."/>
            <person name="Rosling A."/>
        </authorList>
    </citation>
    <scope>NUCLEOTIDE SEQUENCE</scope>
    <source>
        <strain evidence="1">IL203A</strain>
    </source>
</reference>
<evidence type="ECO:0000313" key="1">
    <source>
        <dbReference type="EMBL" id="CAG8524455.1"/>
    </source>
</evidence>
<evidence type="ECO:0000313" key="2">
    <source>
        <dbReference type="Proteomes" id="UP000789702"/>
    </source>
</evidence>
<comment type="caution">
    <text evidence="1">The sequence shown here is derived from an EMBL/GenBank/DDBJ whole genome shotgun (WGS) entry which is preliminary data.</text>
</comment>
<dbReference type="Proteomes" id="UP000789702">
    <property type="component" value="Unassembled WGS sequence"/>
</dbReference>
<organism evidence="1 2">
    <name type="scientific">Dentiscutata heterogama</name>
    <dbReference type="NCBI Taxonomy" id="1316150"/>
    <lineage>
        <taxon>Eukaryota</taxon>
        <taxon>Fungi</taxon>
        <taxon>Fungi incertae sedis</taxon>
        <taxon>Mucoromycota</taxon>
        <taxon>Glomeromycotina</taxon>
        <taxon>Glomeromycetes</taxon>
        <taxon>Diversisporales</taxon>
        <taxon>Gigasporaceae</taxon>
        <taxon>Dentiscutata</taxon>
    </lineage>
</organism>